<keyword evidence="1" id="KW-0812">Transmembrane</keyword>
<gene>
    <name evidence="2" type="ORF">F0238_03380</name>
</gene>
<dbReference type="Pfam" id="PF10617">
    <property type="entry name" value="DUF2474"/>
    <property type="match status" value="1"/>
</dbReference>
<proteinExistence type="predicted"/>
<evidence type="ECO:0000313" key="3">
    <source>
        <dbReference type="Proteomes" id="UP000576645"/>
    </source>
</evidence>
<keyword evidence="1" id="KW-1133">Transmembrane helix</keyword>
<feature type="transmembrane region" description="Helical" evidence="1">
    <location>
        <begin position="6"/>
        <end position="29"/>
    </location>
</feature>
<evidence type="ECO:0000256" key="1">
    <source>
        <dbReference type="SAM" id="Phobius"/>
    </source>
</evidence>
<dbReference type="InterPro" id="IPR018895">
    <property type="entry name" value="DUF2474"/>
</dbReference>
<evidence type="ECO:0000313" key="2">
    <source>
        <dbReference type="EMBL" id="NOJ21769.1"/>
    </source>
</evidence>
<keyword evidence="1" id="KW-0472">Membrane</keyword>
<dbReference type="EMBL" id="VTXP01000002">
    <property type="protein sequence ID" value="NOJ21769.1"/>
    <property type="molecule type" value="Genomic_DNA"/>
</dbReference>
<protein>
    <submittedName>
        <fullName evidence="2">DUF2474 family protein</fullName>
    </submittedName>
</protein>
<comment type="caution">
    <text evidence="2">The sequence shown here is derived from an EMBL/GenBank/DDBJ whole genome shotgun (WGS) entry which is preliminary data.</text>
</comment>
<organism evidence="2 3">
    <name type="scientific">Vibrio coralliilyticus</name>
    <dbReference type="NCBI Taxonomy" id="190893"/>
    <lineage>
        <taxon>Bacteria</taxon>
        <taxon>Pseudomonadati</taxon>
        <taxon>Pseudomonadota</taxon>
        <taxon>Gammaproteobacteria</taxon>
        <taxon>Vibrionales</taxon>
        <taxon>Vibrionaceae</taxon>
        <taxon>Vibrio</taxon>
    </lineage>
</organism>
<dbReference type="RefSeq" id="WP_080555943.1">
    <property type="nucleotide sequence ID" value="NZ_CP009618.1"/>
</dbReference>
<sequence>MKQFGWFFLIWLASVFSLAVISMSIRWILF</sequence>
<reference evidence="2 3" key="1">
    <citation type="submission" date="2019-09" db="EMBL/GenBank/DDBJ databases">
        <title>Draft genome sequencing and comparative genomics of hatchery-associated Vibrios.</title>
        <authorList>
            <person name="Kehlet-Delgado H."/>
            <person name="Mueller R.S."/>
        </authorList>
    </citation>
    <scope>NUCLEOTIDE SEQUENCE [LARGE SCALE GENOMIC DNA]</scope>
    <source>
        <strain evidence="2 3">09-121-3</strain>
    </source>
</reference>
<dbReference type="AlphaFoldDB" id="A0AAP6ZI91"/>
<accession>A0AAP6ZI91</accession>
<dbReference type="Proteomes" id="UP000576645">
    <property type="component" value="Unassembled WGS sequence"/>
</dbReference>
<name>A0AAP6ZI91_9VIBR</name>